<evidence type="ECO:0000313" key="1">
    <source>
        <dbReference type="EMBL" id="MCZ6161931.1"/>
    </source>
</evidence>
<evidence type="ECO:0000313" key="2">
    <source>
        <dbReference type="Proteomes" id="UP001075461"/>
    </source>
</evidence>
<dbReference type="RefSeq" id="WP_269480244.1">
    <property type="nucleotide sequence ID" value="NZ_JAPXGP010000004.1"/>
</dbReference>
<dbReference type="Pfam" id="PF11681">
    <property type="entry name" value="Phage_Tube_PhiTE"/>
    <property type="match status" value="1"/>
</dbReference>
<reference evidence="1" key="1">
    <citation type="submission" date="2022-12" db="EMBL/GenBank/DDBJ databases">
        <title>Species Delineation and Comparative Genomics within the Campylobacter ureolyticus Complex.</title>
        <authorList>
            <person name="Maki J."/>
            <person name="Howard M."/>
            <person name="Connelly S."/>
            <person name="Hardy D.J."/>
            <person name="Cameron A."/>
        </authorList>
    </citation>
    <scope>NUCLEOTIDE SEQUENCE</scope>
    <source>
        <strain evidence="1">URMC_786</strain>
    </source>
</reference>
<proteinExistence type="predicted"/>
<accession>A0A9Q4KQM0</accession>
<name>A0A9Q4KQM0_9BACT</name>
<dbReference type="AlphaFoldDB" id="A0A9Q4KQM0"/>
<comment type="caution">
    <text evidence="1">The sequence shown here is derived from an EMBL/GenBank/DDBJ whole genome shotgun (WGS) entry which is preliminary data.</text>
</comment>
<gene>
    <name evidence="1" type="ORF">O6B92_06230</name>
</gene>
<dbReference type="EMBL" id="JAPXGP010000004">
    <property type="protein sequence ID" value="MCZ6161931.1"/>
    <property type="molecule type" value="Genomic_DNA"/>
</dbReference>
<protein>
    <submittedName>
        <fullName evidence="1">DUF3277 family protein</fullName>
    </submittedName>
</protein>
<sequence length="144" mass="15760">MARYQHDASVLLINGREITAYADGGDVLNIENAVDAGAYTIGASGKGVFTGSCNQSGTLTLKLLQHSEDCKFLQDLFNKQRSNFVDFAPLSMEFKDTLNGDELSGINGFFVSQGNFTRGDAHNPTEFKIAFERINKRLEKGADN</sequence>
<dbReference type="InterPro" id="IPR021695">
    <property type="entry name" value="Phage_KPP10_Orf10"/>
</dbReference>
<organism evidence="1 2">
    <name type="scientific">Campylobacter ureolyticus</name>
    <dbReference type="NCBI Taxonomy" id="827"/>
    <lineage>
        <taxon>Bacteria</taxon>
        <taxon>Pseudomonadati</taxon>
        <taxon>Campylobacterota</taxon>
        <taxon>Epsilonproteobacteria</taxon>
        <taxon>Campylobacterales</taxon>
        <taxon>Campylobacteraceae</taxon>
        <taxon>Campylobacter</taxon>
    </lineage>
</organism>
<dbReference type="Proteomes" id="UP001075461">
    <property type="component" value="Unassembled WGS sequence"/>
</dbReference>